<dbReference type="InterPro" id="IPR011990">
    <property type="entry name" value="TPR-like_helical_dom_sf"/>
</dbReference>
<sequence>MSEFDITSALKKLLNEYSEESASEVIETLLYNPSDLTDEDHTIIDQLQSHFLRTAAQIFVEDLSYDFNTLVNYWEAFIGQLTEEQSAKVLEYALEQTNVDFVEDFIIGYRKFYVNPKESITFFSKLDANEFHEIKFFIGRCYEALNEYDKAIESYNQYLDHPYFKNEENQEQANINRFYINHTIASLYFKMNDMKKVIETVDEIIEPIGFNQYLENFSNPEDEEIKKFLVEYADALDATNETIKANSLREKITNFFN</sequence>
<reference evidence="2" key="2">
    <citation type="submission" date="2021-04" db="EMBL/GenBank/DDBJ databases">
        <title>Taxonomy of Flavobacteriaceae bacterium ZY171143.</title>
        <authorList>
            <person name="Li F."/>
        </authorList>
    </citation>
    <scope>NUCLEOTIDE SEQUENCE [LARGE SCALE GENOMIC DNA]</scope>
    <source>
        <strain evidence="2">ZY171143</strain>
    </source>
</reference>
<evidence type="ECO:0008006" key="3">
    <source>
        <dbReference type="Google" id="ProtNLM"/>
    </source>
</evidence>
<proteinExistence type="predicted"/>
<dbReference type="InterPro" id="IPR019734">
    <property type="entry name" value="TPR_rpt"/>
</dbReference>
<accession>A0ABX7XCN0</accession>
<organism evidence="1 2">
    <name type="scientific">Faecalibacter bovis</name>
    <dbReference type="NCBI Taxonomy" id="2898187"/>
    <lineage>
        <taxon>Bacteria</taxon>
        <taxon>Pseudomonadati</taxon>
        <taxon>Bacteroidota</taxon>
        <taxon>Flavobacteriia</taxon>
        <taxon>Flavobacteriales</taxon>
        <taxon>Weeksellaceae</taxon>
        <taxon>Faecalibacter</taxon>
    </lineage>
</organism>
<evidence type="ECO:0000313" key="1">
    <source>
        <dbReference type="EMBL" id="QTV05595.1"/>
    </source>
</evidence>
<reference evidence="1 2" key="1">
    <citation type="journal article" date="2021" name="Int. J. Syst. Evol. Microbiol.">
        <title>Faecalibacter bovis sp. nov., isolated from cow faeces.</title>
        <authorList>
            <person name="Li F."/>
            <person name="Zhao W."/>
            <person name="Hong Q."/>
            <person name="Shao Q."/>
            <person name="Song J."/>
            <person name="Yang S."/>
        </authorList>
    </citation>
    <scope>NUCLEOTIDE SEQUENCE [LARGE SCALE GENOMIC DNA]</scope>
    <source>
        <strain evidence="1 2">ZY171143</strain>
    </source>
</reference>
<dbReference type="Gene3D" id="1.25.40.10">
    <property type="entry name" value="Tetratricopeptide repeat domain"/>
    <property type="match status" value="1"/>
</dbReference>
<keyword evidence="2" id="KW-1185">Reference proteome</keyword>
<gene>
    <name evidence="1" type="ORF">J9309_12615</name>
</gene>
<evidence type="ECO:0000313" key="2">
    <source>
        <dbReference type="Proteomes" id="UP000672011"/>
    </source>
</evidence>
<dbReference type="Proteomes" id="UP000672011">
    <property type="component" value="Chromosome"/>
</dbReference>
<dbReference type="SUPFAM" id="SSF81901">
    <property type="entry name" value="HCP-like"/>
    <property type="match status" value="1"/>
</dbReference>
<dbReference type="Pfam" id="PF13181">
    <property type="entry name" value="TPR_8"/>
    <property type="match status" value="1"/>
</dbReference>
<protein>
    <recommendedName>
        <fullName evidence="3">Tetratricopeptide repeat protein</fullName>
    </recommendedName>
</protein>
<dbReference type="EMBL" id="CP072842">
    <property type="protein sequence ID" value="QTV05595.1"/>
    <property type="molecule type" value="Genomic_DNA"/>
</dbReference>
<name>A0ABX7XCN0_9FLAO</name>
<dbReference type="RefSeq" id="WP_230476238.1">
    <property type="nucleotide sequence ID" value="NZ_CP072842.1"/>
</dbReference>